<reference evidence="4 6" key="2">
    <citation type="journal article" date="2013" name="Nature">
        <title>Insights into bilaterian evolution from three spiralian genomes.</title>
        <authorList>
            <person name="Simakov O."/>
            <person name="Marletaz F."/>
            <person name="Cho S.J."/>
            <person name="Edsinger-Gonzales E."/>
            <person name="Havlak P."/>
            <person name="Hellsten U."/>
            <person name="Kuo D.H."/>
            <person name="Larsson T."/>
            <person name="Lv J."/>
            <person name="Arendt D."/>
            <person name="Savage R."/>
            <person name="Osoegawa K."/>
            <person name="de Jong P."/>
            <person name="Grimwood J."/>
            <person name="Chapman J.A."/>
            <person name="Shapiro H."/>
            <person name="Aerts A."/>
            <person name="Otillar R.P."/>
            <person name="Terry A.Y."/>
            <person name="Boore J.L."/>
            <person name="Grigoriev I.V."/>
            <person name="Lindberg D.R."/>
            <person name="Seaver E.C."/>
            <person name="Weisblat D.A."/>
            <person name="Putnam N.H."/>
            <person name="Rokhsar D.S."/>
        </authorList>
    </citation>
    <scope>NUCLEOTIDE SEQUENCE</scope>
</reference>
<evidence type="ECO:0000313" key="6">
    <source>
        <dbReference type="Proteomes" id="UP000015101"/>
    </source>
</evidence>
<name>T1FS13_HELRO</name>
<reference evidence="5" key="3">
    <citation type="submission" date="2015-06" db="UniProtKB">
        <authorList>
            <consortium name="EnsemblMetazoa"/>
        </authorList>
    </citation>
    <scope>IDENTIFICATION</scope>
</reference>
<organism evidence="5 6">
    <name type="scientific">Helobdella robusta</name>
    <name type="common">Californian leech</name>
    <dbReference type="NCBI Taxonomy" id="6412"/>
    <lineage>
        <taxon>Eukaryota</taxon>
        <taxon>Metazoa</taxon>
        <taxon>Spiralia</taxon>
        <taxon>Lophotrochozoa</taxon>
        <taxon>Annelida</taxon>
        <taxon>Clitellata</taxon>
        <taxon>Hirudinea</taxon>
        <taxon>Rhynchobdellida</taxon>
        <taxon>Glossiphoniidae</taxon>
        <taxon>Helobdella</taxon>
    </lineage>
</organism>
<feature type="region of interest" description="Disordered" evidence="3">
    <location>
        <begin position="47"/>
        <end position="66"/>
    </location>
</feature>
<proteinExistence type="predicted"/>
<sequence>MKLKMKSTKTASANVLFIIGALCCLWAMLLLEECGCHQVHYAHDEKDDRHADGNDTADSKKSLHDPKIASKEHITEHLEEEAHMNFTDMTADELEFYYFKLHDLDNNTKLDGLEIYKALVHSIPEADFEKYSREYLKKLKTTKNLSDEQLVEAKSDMKTKYYSNIVDNILDTDDVNFDGYITYPEFVTGRKAYEQEKEVPTKGVPKT</sequence>
<dbReference type="PANTHER" id="PTHR23104">
    <property type="entry name" value="MULTIPLE COAGULATION FACTOR DEFICIENCY PROTEIN 2 NEURAL STEM CELL DERIVED NEURONAL SURVIVAL PROTEIN"/>
    <property type="match status" value="1"/>
</dbReference>
<dbReference type="eggNOG" id="KOG4065">
    <property type="taxonomic scope" value="Eukaryota"/>
</dbReference>
<dbReference type="HOGENOM" id="CLU_100744_1_0_1"/>
<dbReference type="CTD" id="20211610"/>
<evidence type="ECO:0000313" key="5">
    <source>
        <dbReference type="EnsemblMetazoa" id="HelroP190486"/>
    </source>
</evidence>
<dbReference type="KEGG" id="hro:HELRODRAFT_190486"/>
<dbReference type="EMBL" id="KB095959">
    <property type="protein sequence ID" value="ESO09413.1"/>
    <property type="molecule type" value="Genomic_DNA"/>
</dbReference>
<evidence type="ECO:0008006" key="7">
    <source>
        <dbReference type="Google" id="ProtNLM"/>
    </source>
</evidence>
<dbReference type="GeneID" id="20211610"/>
<keyword evidence="2" id="KW-0677">Repeat</keyword>
<dbReference type="EMBL" id="AMQM01002958">
    <property type="status" value="NOT_ANNOTATED_CDS"/>
    <property type="molecule type" value="Genomic_DNA"/>
</dbReference>
<dbReference type="OrthoDB" id="289247at2759"/>
<keyword evidence="6" id="KW-1185">Reference proteome</keyword>
<evidence type="ECO:0000313" key="4">
    <source>
        <dbReference type="EMBL" id="ESO09413.1"/>
    </source>
</evidence>
<protein>
    <recommendedName>
        <fullName evidence="7">EF-hand domain-containing protein</fullName>
    </recommendedName>
</protein>
<reference evidence="6" key="1">
    <citation type="submission" date="2012-12" db="EMBL/GenBank/DDBJ databases">
        <authorList>
            <person name="Hellsten U."/>
            <person name="Grimwood J."/>
            <person name="Chapman J.A."/>
            <person name="Shapiro H."/>
            <person name="Aerts A."/>
            <person name="Otillar R.P."/>
            <person name="Terry A.Y."/>
            <person name="Boore J.L."/>
            <person name="Simakov O."/>
            <person name="Marletaz F."/>
            <person name="Cho S.-J."/>
            <person name="Edsinger-Gonzales E."/>
            <person name="Havlak P."/>
            <person name="Kuo D.-H."/>
            <person name="Larsson T."/>
            <person name="Lv J."/>
            <person name="Arendt D."/>
            <person name="Savage R."/>
            <person name="Osoegawa K."/>
            <person name="de Jong P."/>
            <person name="Lindberg D.R."/>
            <person name="Seaver E.C."/>
            <person name="Weisblat D.A."/>
            <person name="Putnam N.H."/>
            <person name="Grigoriev I.V."/>
            <person name="Rokhsar D.S."/>
        </authorList>
    </citation>
    <scope>NUCLEOTIDE SEQUENCE</scope>
</reference>
<dbReference type="PANTHER" id="PTHR23104:SF17">
    <property type="entry name" value="EF-HAND DOMAIN-CONTAINING PROTEIN"/>
    <property type="match status" value="1"/>
</dbReference>
<dbReference type="RefSeq" id="XP_009012506.1">
    <property type="nucleotide sequence ID" value="XM_009014258.1"/>
</dbReference>
<dbReference type="AlphaFoldDB" id="T1FS13"/>
<gene>
    <name evidence="5" type="primary">20211610</name>
    <name evidence="4" type="ORF">HELRODRAFT_190486</name>
</gene>
<dbReference type="Proteomes" id="UP000015101">
    <property type="component" value="Unassembled WGS sequence"/>
</dbReference>
<dbReference type="EnsemblMetazoa" id="HelroT190486">
    <property type="protein sequence ID" value="HelroP190486"/>
    <property type="gene ID" value="HelroG190486"/>
</dbReference>
<accession>T1FS13</accession>
<dbReference type="InParanoid" id="T1FS13"/>
<dbReference type="Gene3D" id="1.10.238.10">
    <property type="entry name" value="EF-hand"/>
    <property type="match status" value="1"/>
</dbReference>
<keyword evidence="1" id="KW-0732">Signal</keyword>
<dbReference type="STRING" id="6412.T1FS13"/>
<evidence type="ECO:0000256" key="1">
    <source>
        <dbReference type="ARBA" id="ARBA00022729"/>
    </source>
</evidence>
<evidence type="ECO:0000256" key="3">
    <source>
        <dbReference type="SAM" id="MobiDB-lite"/>
    </source>
</evidence>
<dbReference type="OMA" id="MQTLASW"/>
<evidence type="ECO:0000256" key="2">
    <source>
        <dbReference type="ARBA" id="ARBA00022737"/>
    </source>
</evidence>
<dbReference type="InterPro" id="IPR011992">
    <property type="entry name" value="EF-hand-dom_pair"/>
</dbReference>
<dbReference type="SUPFAM" id="SSF47473">
    <property type="entry name" value="EF-hand"/>
    <property type="match status" value="1"/>
</dbReference>
<dbReference type="InterPro" id="IPR052110">
    <property type="entry name" value="MCFD2-like"/>
</dbReference>